<evidence type="ECO:0000313" key="3">
    <source>
        <dbReference type="EMBL" id="MDJ1183544.1"/>
    </source>
</evidence>
<organism evidence="3 4">
    <name type="scientific">Roseofilum casamattae BLCC-M143</name>
    <dbReference type="NCBI Taxonomy" id="3022442"/>
    <lineage>
        <taxon>Bacteria</taxon>
        <taxon>Bacillati</taxon>
        <taxon>Cyanobacteriota</taxon>
        <taxon>Cyanophyceae</taxon>
        <taxon>Desertifilales</taxon>
        <taxon>Desertifilaceae</taxon>
        <taxon>Roseofilum</taxon>
        <taxon>Roseofilum casamattae</taxon>
    </lineage>
</organism>
<name>A0ABT7BYF9_9CYAN</name>
<dbReference type="PANTHER" id="PTHR12277:SF81">
    <property type="entry name" value="PROTEIN ABHD13"/>
    <property type="match status" value="1"/>
</dbReference>
<sequence length="287" mass="31757">MLILGLFNGIRDRHQLRRHLIGDFTLKRFLKSAVFIYLFFAAYVFVAADSLIFLPPASSYTDTADIIKIASSEQAQISARYLPADNSPYTILFSHGNAEDLGTIAPILVTLRSLGLSVFAYDYQGYGTSSGKPSERAAYADINAAYTYLTQTLEIPPEQIIVYGRSVGGGPSTYLATREPIAGLILESTFTSAFRTVVPVPILPFDKFPNRRNLQKFPGPVLIIHGTEDESIPFTHGEQLLSLAPGPTQFLFVEDAGHNDVQWVAGDRYLVALQSFIKLVQQTPQYR</sequence>
<feature type="transmembrane region" description="Helical" evidence="1">
    <location>
        <begin position="34"/>
        <end position="54"/>
    </location>
</feature>
<feature type="domain" description="Serine aminopeptidase S33" evidence="2">
    <location>
        <begin position="90"/>
        <end position="192"/>
    </location>
</feature>
<keyword evidence="1" id="KW-0812">Transmembrane</keyword>
<dbReference type="SUPFAM" id="SSF53474">
    <property type="entry name" value="alpha/beta-Hydrolases"/>
    <property type="match status" value="1"/>
</dbReference>
<keyword evidence="3" id="KW-0378">Hydrolase</keyword>
<dbReference type="EMBL" id="JAQOSQ010000008">
    <property type="protein sequence ID" value="MDJ1183544.1"/>
    <property type="molecule type" value="Genomic_DNA"/>
</dbReference>
<protein>
    <submittedName>
        <fullName evidence="3">Alpha/beta hydrolase</fullName>
    </submittedName>
</protein>
<accession>A0ABT7BYF9</accession>
<proteinExistence type="predicted"/>
<reference evidence="3 4" key="1">
    <citation type="submission" date="2023-01" db="EMBL/GenBank/DDBJ databases">
        <title>Novel diversity within Roseofilum (Cyanobacteria; Desertifilaceae) from marine benthic mats with descriptions of four novel species.</title>
        <authorList>
            <person name="Wang Y."/>
            <person name="Berthold D.E."/>
            <person name="Hu J."/>
            <person name="Lefler F.W."/>
            <person name="Laughinghouse H.D. IV."/>
        </authorList>
    </citation>
    <scope>NUCLEOTIDE SEQUENCE [LARGE SCALE GENOMIC DNA]</scope>
    <source>
        <strain evidence="3 4">BLCC-M143</strain>
    </source>
</reference>
<evidence type="ECO:0000313" key="4">
    <source>
        <dbReference type="Proteomes" id="UP001232992"/>
    </source>
</evidence>
<gene>
    <name evidence="3" type="ORF">PMH09_10070</name>
</gene>
<dbReference type="Pfam" id="PF12146">
    <property type="entry name" value="Hydrolase_4"/>
    <property type="match status" value="1"/>
</dbReference>
<dbReference type="Proteomes" id="UP001232992">
    <property type="component" value="Unassembled WGS sequence"/>
</dbReference>
<evidence type="ECO:0000259" key="2">
    <source>
        <dbReference type="Pfam" id="PF12146"/>
    </source>
</evidence>
<keyword evidence="4" id="KW-1185">Reference proteome</keyword>
<dbReference type="RefSeq" id="WP_283758198.1">
    <property type="nucleotide sequence ID" value="NZ_JAQOSQ010000008.1"/>
</dbReference>
<dbReference type="InterPro" id="IPR029058">
    <property type="entry name" value="AB_hydrolase_fold"/>
</dbReference>
<dbReference type="GO" id="GO:0016787">
    <property type="term" value="F:hydrolase activity"/>
    <property type="evidence" value="ECO:0007669"/>
    <property type="project" value="UniProtKB-KW"/>
</dbReference>
<dbReference type="Gene3D" id="3.40.50.1820">
    <property type="entry name" value="alpha/beta hydrolase"/>
    <property type="match status" value="1"/>
</dbReference>
<dbReference type="InterPro" id="IPR022742">
    <property type="entry name" value="Hydrolase_4"/>
</dbReference>
<keyword evidence="1" id="KW-0472">Membrane</keyword>
<comment type="caution">
    <text evidence="3">The sequence shown here is derived from an EMBL/GenBank/DDBJ whole genome shotgun (WGS) entry which is preliminary data.</text>
</comment>
<evidence type="ECO:0000256" key="1">
    <source>
        <dbReference type="SAM" id="Phobius"/>
    </source>
</evidence>
<keyword evidence="1" id="KW-1133">Transmembrane helix</keyword>
<dbReference type="PANTHER" id="PTHR12277">
    <property type="entry name" value="ALPHA/BETA HYDROLASE DOMAIN-CONTAINING PROTEIN"/>
    <property type="match status" value="1"/>
</dbReference>